<keyword evidence="4" id="KW-0233">DNA recombination</keyword>
<organism evidence="7">
    <name type="scientific">Amphimedon queenslandica</name>
    <name type="common">Sponge</name>
    <dbReference type="NCBI Taxonomy" id="400682"/>
    <lineage>
        <taxon>Eukaryota</taxon>
        <taxon>Metazoa</taxon>
        <taxon>Porifera</taxon>
        <taxon>Demospongiae</taxon>
        <taxon>Heteroscleromorpha</taxon>
        <taxon>Haplosclerida</taxon>
        <taxon>Niphatidae</taxon>
        <taxon>Amphimedon</taxon>
    </lineage>
</organism>
<reference evidence="7" key="1">
    <citation type="submission" date="2017-05" db="UniProtKB">
        <authorList>
            <consortium name="EnsemblMetazoa"/>
        </authorList>
    </citation>
    <scope>IDENTIFICATION</scope>
</reference>
<dbReference type="PANTHER" id="PTHR21446:SF12">
    <property type="entry name" value="POTASSIUM CHANNEL TETRAMERIZATION DOMAIN CONTAINING 1"/>
    <property type="match status" value="1"/>
</dbReference>
<feature type="region of interest" description="Disordered" evidence="5">
    <location>
        <begin position="1"/>
        <end position="38"/>
    </location>
</feature>
<evidence type="ECO:0000256" key="2">
    <source>
        <dbReference type="ARBA" id="ARBA00022553"/>
    </source>
</evidence>
<dbReference type="InterPro" id="IPR011010">
    <property type="entry name" value="DNA_brk_join_enz"/>
</dbReference>
<dbReference type="InterPro" id="IPR021893">
    <property type="entry name" value="ZMYM2-like_C"/>
</dbReference>
<evidence type="ECO:0000256" key="3">
    <source>
        <dbReference type="ARBA" id="ARBA00022843"/>
    </source>
</evidence>
<evidence type="ECO:0000259" key="6">
    <source>
        <dbReference type="Pfam" id="PF12012"/>
    </source>
</evidence>
<keyword evidence="1" id="KW-1017">Isopeptide bond</keyword>
<dbReference type="AlphaFoldDB" id="A0A1X7T264"/>
<protein>
    <recommendedName>
        <fullName evidence="6">ZMYM2-like/QRICH1 C-terminal domain-containing protein</fullName>
    </recommendedName>
</protein>
<dbReference type="Gene3D" id="1.10.443.10">
    <property type="entry name" value="Intergrase catalytic core"/>
    <property type="match status" value="1"/>
</dbReference>
<evidence type="ECO:0000313" key="7">
    <source>
        <dbReference type="EnsemblMetazoa" id="Aqu2.1.08551_001"/>
    </source>
</evidence>
<evidence type="ECO:0000256" key="5">
    <source>
        <dbReference type="SAM" id="MobiDB-lite"/>
    </source>
</evidence>
<dbReference type="eggNOG" id="ENOG502RZNJ">
    <property type="taxonomic scope" value="Eukaryota"/>
</dbReference>
<dbReference type="SUPFAM" id="SSF56349">
    <property type="entry name" value="DNA breaking-rejoining enzymes"/>
    <property type="match status" value="1"/>
</dbReference>
<evidence type="ECO:0000256" key="4">
    <source>
        <dbReference type="ARBA" id="ARBA00023172"/>
    </source>
</evidence>
<dbReference type="GO" id="GO:0003677">
    <property type="term" value="F:DNA binding"/>
    <property type="evidence" value="ECO:0007669"/>
    <property type="project" value="InterPro"/>
</dbReference>
<name>A0A1X7T264_AMPQE</name>
<dbReference type="GO" id="GO:0006310">
    <property type="term" value="P:DNA recombination"/>
    <property type="evidence" value="ECO:0007669"/>
    <property type="project" value="UniProtKB-KW"/>
</dbReference>
<evidence type="ECO:0000256" key="1">
    <source>
        <dbReference type="ARBA" id="ARBA00022499"/>
    </source>
</evidence>
<dbReference type="OrthoDB" id="10040310at2759"/>
<accession>A0A1X7T264</accession>
<dbReference type="EnsemblMetazoa" id="Aqu2.1.08551_001">
    <property type="protein sequence ID" value="Aqu2.1.08551_001"/>
    <property type="gene ID" value="Aqu2.1.08551"/>
</dbReference>
<feature type="region of interest" description="Disordered" evidence="5">
    <location>
        <begin position="418"/>
        <end position="452"/>
    </location>
</feature>
<dbReference type="InParanoid" id="A0A1X7T264"/>
<dbReference type="PANTHER" id="PTHR21446">
    <property type="entry name" value="DUF3504 DOMAIN-CONTAINING PROTEIN"/>
    <property type="match status" value="1"/>
</dbReference>
<keyword evidence="3" id="KW-0832">Ubl conjugation</keyword>
<keyword evidence="2" id="KW-0597">Phosphoprotein</keyword>
<sequence>MKRSKGSRPSLSLKKRKKVLEEEETENKIVEEPGDTKQQEYFAEKEGRFSFVSSDIVTTNQAKIVPQNTEKSTQWAVKVFKDWLVSRSKHGKEVPSRDVLLSDDKEAICNWLSTFFLEVRKGDGQPYCPRSLSSMLSGIHRYIQANSAHKVNIQQQEGEFKRLHTLLDNLYSQLHKQGIGTTKAQASIISTSQEQHLWMSNTFNDETPLGIINAVFYYNGINFVLRGGVEHRKLTIEQFFFGTEENEGEVLEYVEYTEFGSKNRPGGTKQLNMDNKVVRHYAQPALKERCHIYLLKRYISLLPPDVTGTNRGRAFYYKRLTNIVPGKPWFTSVPMGHNKLDQMLKSIFNQAGLDSQNVSNHSLRATSISRLYCASIPEKVIMERSGHLSTDGVRSYEHTSVEQIKSVSEVLSTTIPLPAALDEEENEDPNKENEDPSNEKAMDLKPADDSSCGHDAGLRPFHIQGVSGCTFNINVTMK</sequence>
<dbReference type="InterPro" id="IPR013762">
    <property type="entry name" value="Integrase-like_cat_sf"/>
</dbReference>
<feature type="compositionally biased region" description="Basic and acidic residues" evidence="5">
    <location>
        <begin position="26"/>
        <end position="38"/>
    </location>
</feature>
<dbReference type="Pfam" id="PF12012">
    <property type="entry name" value="DUF3504"/>
    <property type="match status" value="1"/>
</dbReference>
<proteinExistence type="predicted"/>
<dbReference type="OMA" id="ERCHIYL"/>
<feature type="domain" description="ZMYM2-like/QRICH1 C-terminal" evidence="6">
    <location>
        <begin position="189"/>
        <end position="348"/>
    </location>
</feature>
<dbReference type="GO" id="GO:0015074">
    <property type="term" value="P:DNA integration"/>
    <property type="evidence" value="ECO:0007669"/>
    <property type="project" value="InterPro"/>
</dbReference>
<dbReference type="InterPro" id="IPR052787">
    <property type="entry name" value="MAVS"/>
</dbReference>
<feature type="compositionally biased region" description="Basic and acidic residues" evidence="5">
    <location>
        <begin position="428"/>
        <end position="452"/>
    </location>
</feature>